<comment type="caution">
    <text evidence="4">The sequence shown here is derived from an EMBL/GenBank/DDBJ whole genome shotgun (WGS) entry which is preliminary data.</text>
</comment>
<dbReference type="SUPFAM" id="SSF56801">
    <property type="entry name" value="Acetyl-CoA synthetase-like"/>
    <property type="match status" value="1"/>
</dbReference>
<proteinExistence type="inferred from homology"/>
<dbReference type="Pfam" id="PF00501">
    <property type="entry name" value="AMP-binding"/>
    <property type="match status" value="1"/>
</dbReference>
<dbReference type="Proteomes" id="UP000765509">
    <property type="component" value="Unassembled WGS sequence"/>
</dbReference>
<evidence type="ECO:0008006" key="6">
    <source>
        <dbReference type="Google" id="ProtNLM"/>
    </source>
</evidence>
<dbReference type="Gene3D" id="3.30.300.30">
    <property type="match status" value="1"/>
</dbReference>
<protein>
    <recommendedName>
        <fullName evidence="6">Acetyl-CoA synthetase-like protein</fullName>
    </recommendedName>
</protein>
<dbReference type="EMBL" id="AVOT02001711">
    <property type="protein sequence ID" value="MBW0467896.1"/>
    <property type="molecule type" value="Genomic_DNA"/>
</dbReference>
<evidence type="ECO:0000259" key="2">
    <source>
        <dbReference type="Pfam" id="PF00501"/>
    </source>
</evidence>
<dbReference type="AlphaFoldDB" id="A0A9Q3BL48"/>
<dbReference type="OrthoDB" id="6509636at2759"/>
<evidence type="ECO:0000259" key="3">
    <source>
        <dbReference type="Pfam" id="PF13193"/>
    </source>
</evidence>
<dbReference type="InterPro" id="IPR020845">
    <property type="entry name" value="AMP-binding_CS"/>
</dbReference>
<feature type="domain" description="AMP-binding enzyme C-terminal" evidence="3">
    <location>
        <begin position="568"/>
        <end position="649"/>
    </location>
</feature>
<name>A0A9Q3BL48_9BASI</name>
<gene>
    <name evidence="4" type="ORF">O181_007611</name>
</gene>
<keyword evidence="5" id="KW-1185">Reference proteome</keyword>
<dbReference type="PANTHER" id="PTHR24096">
    <property type="entry name" value="LONG-CHAIN-FATTY-ACID--COA LIGASE"/>
    <property type="match status" value="1"/>
</dbReference>
<evidence type="ECO:0000313" key="5">
    <source>
        <dbReference type="Proteomes" id="UP000765509"/>
    </source>
</evidence>
<dbReference type="InterPro" id="IPR025110">
    <property type="entry name" value="AMP-bd_C"/>
</dbReference>
<reference evidence="4" key="1">
    <citation type="submission" date="2021-03" db="EMBL/GenBank/DDBJ databases">
        <title>Draft genome sequence of rust myrtle Austropuccinia psidii MF-1, a brazilian biotype.</title>
        <authorList>
            <person name="Quecine M.C."/>
            <person name="Pachon D.M.R."/>
            <person name="Bonatelli M.L."/>
            <person name="Correr F.H."/>
            <person name="Franceschini L.M."/>
            <person name="Leite T.F."/>
            <person name="Margarido G.R.A."/>
            <person name="Almeida C.A."/>
            <person name="Ferrarezi J.A."/>
            <person name="Labate C.A."/>
        </authorList>
    </citation>
    <scope>NUCLEOTIDE SEQUENCE</scope>
    <source>
        <strain evidence="4">MF-1</strain>
    </source>
</reference>
<dbReference type="InterPro" id="IPR045851">
    <property type="entry name" value="AMP-bd_C_sf"/>
</dbReference>
<dbReference type="GO" id="GO:0016405">
    <property type="term" value="F:CoA-ligase activity"/>
    <property type="evidence" value="ECO:0007669"/>
    <property type="project" value="TreeGrafter"/>
</dbReference>
<comment type="similarity">
    <text evidence="1">Belongs to the ATP-dependent AMP-binding enzyme family.</text>
</comment>
<dbReference type="Pfam" id="PF13193">
    <property type="entry name" value="AMP-binding_C"/>
    <property type="match status" value="1"/>
</dbReference>
<dbReference type="PROSITE" id="PS00455">
    <property type="entry name" value="AMP_BINDING"/>
    <property type="match status" value="1"/>
</dbReference>
<dbReference type="Gene3D" id="3.40.50.12780">
    <property type="entry name" value="N-terminal domain of ligase-like"/>
    <property type="match status" value="1"/>
</dbReference>
<dbReference type="PANTHER" id="PTHR24096:SF422">
    <property type="entry name" value="BCDNA.GH02901"/>
    <property type="match status" value="1"/>
</dbReference>
<dbReference type="InterPro" id="IPR000873">
    <property type="entry name" value="AMP-dep_synth/lig_dom"/>
</dbReference>
<organism evidence="4 5">
    <name type="scientific">Austropuccinia psidii MF-1</name>
    <dbReference type="NCBI Taxonomy" id="1389203"/>
    <lineage>
        <taxon>Eukaryota</taxon>
        <taxon>Fungi</taxon>
        <taxon>Dikarya</taxon>
        <taxon>Basidiomycota</taxon>
        <taxon>Pucciniomycotina</taxon>
        <taxon>Pucciniomycetes</taxon>
        <taxon>Pucciniales</taxon>
        <taxon>Sphaerophragmiaceae</taxon>
        <taxon>Austropuccinia</taxon>
    </lineage>
</organism>
<feature type="domain" description="AMP-dependent synthetase/ligase" evidence="2">
    <location>
        <begin position="134"/>
        <end position="517"/>
    </location>
</feature>
<dbReference type="CDD" id="cd05911">
    <property type="entry name" value="Firefly_Luc_like"/>
    <property type="match status" value="1"/>
</dbReference>
<accession>A0A9Q3BL48</accession>
<dbReference type="FunFam" id="3.30.300.30:FF:000007">
    <property type="entry name" value="4-coumarate--CoA ligase 2"/>
    <property type="match status" value="1"/>
</dbReference>
<evidence type="ECO:0000313" key="4">
    <source>
        <dbReference type="EMBL" id="MBW0467896.1"/>
    </source>
</evidence>
<evidence type="ECO:0000256" key="1">
    <source>
        <dbReference type="ARBA" id="ARBA00006432"/>
    </source>
</evidence>
<sequence>MYFKKIYSKLGNKSAVVFAEPLGWRQCEPFTVVTNHTAFKGNSRRDDGLQGTSRTLDGSLGRSTHHAVFDPLTGIFTSPHFSTLHIPTDLRIDQFLFSYSPQEASQSHLSSSLPDQHASTILAGHFRPAPEGQVWLIDPDSGKKYRFEDCKRKTEALAEALRYHLDLQPDHVLVIYAPNHIDYPLIIWACFRAGGIVSCANPSYTQSELTYQLETLSKHFKIAGLVCHPQNLEVAKRALISINLALTKLILISDLCVSENLTSPSNQVITLDKMTERYQNQPPTLPPSQKLRPGEGKKKIAFLSFSSGTTGPPKAVCIPHYSVIANIIQAGHIIQGPKQSETNLSQTTLAVLPFYHIFGLVVVLHLGVYQNFANVVISKFVFENFLDCLIRYKPSVLHLVPPMVVLLTKHSAANLKKREINQAVERIFSGAAPLTNELVSAFRKKYPNIRLGQGYGMTETATMVIHAPPSQQVSPGASAGVLCPMVNLKIMSQGKPVGYGQLGEIWIKSPSNALSYLGNPIATSETFLPDGYVRTGDEGYIDQQGWIYVVERIKELIKVKGFQVAPAELEGHLLGHPSIADVCVIGMPDEYAGEIPRAFVVRSDEGYKQDPAQLAQEIKELVSKHMIRYKWLDGGVEFVASIPKNSSGKLLRRQLREEIKNKQIKAKARL</sequence>
<dbReference type="InterPro" id="IPR042099">
    <property type="entry name" value="ANL_N_sf"/>
</dbReference>